<reference evidence="4" key="1">
    <citation type="submission" date="2021-11" db="EMBL/GenBank/DDBJ databases">
        <authorList>
            <consortium name="Genoscope - CEA"/>
            <person name="William W."/>
        </authorList>
    </citation>
    <scope>NUCLEOTIDE SEQUENCE</scope>
</reference>
<evidence type="ECO:0000256" key="2">
    <source>
        <dbReference type="SAM" id="Phobius"/>
    </source>
</evidence>
<feature type="region of interest" description="Disordered" evidence="1">
    <location>
        <begin position="73"/>
        <end position="107"/>
    </location>
</feature>
<feature type="compositionally biased region" description="Basic and acidic residues" evidence="1">
    <location>
        <begin position="91"/>
        <end position="102"/>
    </location>
</feature>
<dbReference type="Proteomes" id="UP000789595">
    <property type="component" value="Unassembled WGS sequence"/>
</dbReference>
<sequence>MMRPLVLVLAAAAATAVDVDAVSMDGEAAAVQGQSAAAPPPRMNPRHNNPKDWAQQADASAAALGALEAKDQNKVVPSAATGDSGAAAPKEASEPASEKEPLVESGEDAAAAFRGAVAAFLSEKGLAPDEAMAASELREAQYEAAAAVLRRAAATAPSLLRTLADEAERLQKNNAQAIADMITKAEAAVDKNAKDKAKALLEVWKGQVAAKAGAEPDAAEIARASEAFSAHVALEAREEIAIEKAQVAVGEIVGGLMLPAEKSAIDAMLIEAEKEGVVQCRNQISRRVIAAQAEFEKDGNAAVKAAAIERAKAVAKQAVAEVAGSVRGKNGRAEADLSSSELYAAKRALISCLQGLPDDERLAKVDQHGVRGCEFEASMDWLSREEGAPVLSGFRDRHRVELQETVDQFRMTASKMGKAVLIANATLKAKTAFDRTCVGFPASDPPEPCIAAAERAADGAAVEAEAAVIEAAEGDDASFTRSHIAALTDETKAAIREWARLRLSRGSSESNDCGARRHGRAVQTFEAKCAEAERAWNRPAWERLFVEAPAVSTKEPPQLDNRACPGRPSTELSDRADARRARLRRVARAADAATEATYVAFMGVSAALALLTIVLRCCCRCSSSICLLLLIVALTGQVRVFQLIGEDIGESYGALQMQQIFAGWLVISLIFACWPKRRSKKNIGRVGFLYGKDDEHIL</sequence>
<evidence type="ECO:0000256" key="1">
    <source>
        <dbReference type="SAM" id="MobiDB-lite"/>
    </source>
</evidence>
<evidence type="ECO:0000313" key="5">
    <source>
        <dbReference type="Proteomes" id="UP000789595"/>
    </source>
</evidence>
<evidence type="ECO:0000256" key="3">
    <source>
        <dbReference type="SAM" id="SignalP"/>
    </source>
</evidence>
<feature type="transmembrane region" description="Helical" evidence="2">
    <location>
        <begin position="625"/>
        <end position="645"/>
    </location>
</feature>
<feature type="transmembrane region" description="Helical" evidence="2">
    <location>
        <begin position="657"/>
        <end position="675"/>
    </location>
</feature>
<dbReference type="EMBL" id="CAKKNE010000003">
    <property type="protein sequence ID" value="CAH0370894.1"/>
    <property type="molecule type" value="Genomic_DNA"/>
</dbReference>
<dbReference type="AlphaFoldDB" id="A0A8J2SQL0"/>
<feature type="transmembrane region" description="Helical" evidence="2">
    <location>
        <begin position="598"/>
        <end position="618"/>
    </location>
</feature>
<keyword evidence="2" id="KW-0472">Membrane</keyword>
<comment type="caution">
    <text evidence="4">The sequence shown here is derived from an EMBL/GenBank/DDBJ whole genome shotgun (WGS) entry which is preliminary data.</text>
</comment>
<organism evidence="4 5">
    <name type="scientific">Pelagomonas calceolata</name>
    <dbReference type="NCBI Taxonomy" id="35677"/>
    <lineage>
        <taxon>Eukaryota</taxon>
        <taxon>Sar</taxon>
        <taxon>Stramenopiles</taxon>
        <taxon>Ochrophyta</taxon>
        <taxon>Pelagophyceae</taxon>
        <taxon>Pelagomonadales</taxon>
        <taxon>Pelagomonadaceae</taxon>
        <taxon>Pelagomonas</taxon>
    </lineage>
</organism>
<keyword evidence="2" id="KW-1133">Transmembrane helix</keyword>
<feature type="region of interest" description="Disordered" evidence="1">
    <location>
        <begin position="31"/>
        <end position="58"/>
    </location>
</feature>
<feature type="chain" id="PRO_5035233256" evidence="3">
    <location>
        <begin position="22"/>
        <end position="698"/>
    </location>
</feature>
<proteinExistence type="predicted"/>
<name>A0A8J2SQL0_9STRA</name>
<accession>A0A8J2SQL0</accession>
<keyword evidence="2" id="KW-0812">Transmembrane</keyword>
<protein>
    <submittedName>
        <fullName evidence="4">Uncharacterized protein</fullName>
    </submittedName>
</protein>
<evidence type="ECO:0000313" key="4">
    <source>
        <dbReference type="EMBL" id="CAH0370894.1"/>
    </source>
</evidence>
<keyword evidence="5" id="KW-1185">Reference proteome</keyword>
<feature type="signal peptide" evidence="3">
    <location>
        <begin position="1"/>
        <end position="21"/>
    </location>
</feature>
<gene>
    <name evidence="4" type="ORF">PECAL_3P08070</name>
</gene>
<keyword evidence="3" id="KW-0732">Signal</keyword>